<protein>
    <submittedName>
        <fullName evidence="2">Butyrophilin subfamily 2 member A2</fullName>
    </submittedName>
</protein>
<dbReference type="InterPro" id="IPR003877">
    <property type="entry name" value="SPRY_dom"/>
</dbReference>
<evidence type="ECO:0000313" key="3">
    <source>
        <dbReference type="Proteomes" id="UP000053858"/>
    </source>
</evidence>
<feature type="non-terminal residue" evidence="2">
    <location>
        <position position="168"/>
    </location>
</feature>
<gene>
    <name evidence="2" type="ORF">N301_14954</name>
</gene>
<name>A0A0A0ALP1_CHAVO</name>
<dbReference type="SMART" id="SM00589">
    <property type="entry name" value="PRY"/>
    <property type="match status" value="1"/>
</dbReference>
<dbReference type="STRING" id="50402.A0A0A0ALP1"/>
<organism evidence="2 3">
    <name type="scientific">Charadrius vociferus</name>
    <name type="common">Killdeer</name>
    <name type="synonym">Aegialitis vocifera</name>
    <dbReference type="NCBI Taxonomy" id="50402"/>
    <lineage>
        <taxon>Eukaryota</taxon>
        <taxon>Metazoa</taxon>
        <taxon>Chordata</taxon>
        <taxon>Craniata</taxon>
        <taxon>Vertebrata</taxon>
        <taxon>Euteleostomi</taxon>
        <taxon>Archelosauria</taxon>
        <taxon>Archosauria</taxon>
        <taxon>Dinosauria</taxon>
        <taxon>Saurischia</taxon>
        <taxon>Theropoda</taxon>
        <taxon>Coelurosauria</taxon>
        <taxon>Aves</taxon>
        <taxon>Neognathae</taxon>
        <taxon>Neoaves</taxon>
        <taxon>Charadriiformes</taxon>
        <taxon>Charadriidae</taxon>
        <taxon>Charadrius</taxon>
    </lineage>
</organism>
<proteinExistence type="predicted"/>
<dbReference type="InterPro" id="IPR003879">
    <property type="entry name" value="Butyrophylin_SPRY"/>
</dbReference>
<dbReference type="EMBL" id="KL872063">
    <property type="protein sequence ID" value="KGL94463.1"/>
    <property type="molecule type" value="Genomic_DNA"/>
</dbReference>
<feature type="domain" description="B30.2/SPRY" evidence="1">
    <location>
        <begin position="1"/>
        <end position="168"/>
    </location>
</feature>
<accession>A0A0A0ALP1</accession>
<dbReference type="CDD" id="cd12888">
    <property type="entry name" value="SPRY_PRY_TRIM7_like"/>
    <property type="match status" value="1"/>
</dbReference>
<dbReference type="AlphaFoldDB" id="A0A0A0ALP1"/>
<reference evidence="3" key="1">
    <citation type="journal article" date="2014" name="Science">
        <title>Comparative genomics reveals insights into avian genome evolution and adaptation.</title>
        <authorList>
            <consortium name="Avian Genome Consortium"/>
            <person name="Zhang G."/>
            <person name="Li C."/>
            <person name="Li Q."/>
            <person name="Li B."/>
            <person name="Larkin D.M."/>
            <person name="Lee C."/>
            <person name="Storz J.F."/>
            <person name="Antunes A."/>
            <person name="Greenwold M.J."/>
            <person name="Meredith R.W."/>
            <person name="Odeen A."/>
            <person name="Cui J."/>
            <person name="Zhou Q."/>
            <person name="Xu L."/>
            <person name="Pan H."/>
            <person name="Wang Z."/>
            <person name="Jin L."/>
            <person name="Zhang P."/>
            <person name="Hu H."/>
            <person name="Yang W."/>
            <person name="Hu J."/>
            <person name="Xiao J."/>
            <person name="Yang Z."/>
            <person name="Liu Y."/>
            <person name="Xie Q."/>
            <person name="Yu H."/>
            <person name="Lian J."/>
            <person name="Wen P."/>
            <person name="Zhang F."/>
            <person name="Li H."/>
            <person name="Zeng Y."/>
            <person name="Xiong Z."/>
            <person name="Liu S."/>
            <person name="Zhou L."/>
            <person name="Huang Z."/>
            <person name="An N."/>
            <person name="Wang J."/>
            <person name="Zheng Q."/>
            <person name="Xiong Y."/>
            <person name="Wang G."/>
            <person name="Wang B."/>
            <person name="Wang J."/>
            <person name="Fan Y."/>
            <person name="da Fonseca R.R."/>
            <person name="Alfaro-Nunez A."/>
            <person name="Schubert M."/>
            <person name="Orlando L."/>
            <person name="Mourier T."/>
            <person name="Howard J.T."/>
            <person name="Ganapathy G."/>
            <person name="Pfenning A."/>
            <person name="Whitney O."/>
            <person name="Rivas M.V."/>
            <person name="Hara E."/>
            <person name="Smith J."/>
            <person name="Farre M."/>
            <person name="Narayan J."/>
            <person name="Slavov G."/>
            <person name="Romanov M.N."/>
            <person name="Borges R."/>
            <person name="Machado J.P."/>
            <person name="Khan I."/>
            <person name="Springer M.S."/>
            <person name="Gatesy J."/>
            <person name="Hoffmann F.G."/>
            <person name="Opazo J.C."/>
            <person name="Hastad O."/>
            <person name="Sawyer R.H."/>
            <person name="Kim H."/>
            <person name="Kim K.W."/>
            <person name="Kim H.J."/>
            <person name="Cho S."/>
            <person name="Li N."/>
            <person name="Huang Y."/>
            <person name="Bruford M.W."/>
            <person name="Zhan X."/>
            <person name="Dixon A."/>
            <person name="Bertelsen M.F."/>
            <person name="Derryberry E."/>
            <person name="Warren W."/>
            <person name="Wilson R.K."/>
            <person name="Li S."/>
            <person name="Ray D.A."/>
            <person name="Green R.E."/>
            <person name="O'Brien S.J."/>
            <person name="Griffin D."/>
            <person name="Johnson W.E."/>
            <person name="Haussler D."/>
            <person name="Ryder O.A."/>
            <person name="Willerslev E."/>
            <person name="Graves G.R."/>
            <person name="Alstrom P."/>
            <person name="Fjeldsa J."/>
            <person name="Mindell D.P."/>
            <person name="Edwards S.V."/>
            <person name="Braun E.L."/>
            <person name="Rahbek C."/>
            <person name="Burt D.W."/>
            <person name="Houde P."/>
            <person name="Zhang Y."/>
            <person name="Yang H."/>
            <person name="Wang J."/>
            <person name="Jarvis E.D."/>
            <person name="Gilbert M.T."/>
            <person name="Wang J."/>
        </authorList>
    </citation>
    <scope>NUCLEOTIDE SEQUENCE [LARGE SCALE GENOMIC DNA]</scope>
</reference>
<dbReference type="InterPro" id="IPR043136">
    <property type="entry name" value="B30.2/SPRY_sf"/>
</dbReference>
<dbReference type="InterPro" id="IPR001870">
    <property type="entry name" value="B30.2/SPRY"/>
</dbReference>
<dbReference type="InterPro" id="IPR006574">
    <property type="entry name" value="PRY"/>
</dbReference>
<sequence length="168" mass="18977">VTLDPKTAHPALVVSEDLRSVAREREEQDMTDTPERFTVRCCVLGREGFREGRHCWEVEVEAGGNSWWAVGVARESVERKKYVVLSPGAGIWAVEHWAEQFKSLTSPPTVLSLSPHPRRIWVCLDCTQGLVTFINADNGVEIFTFPPAAFNGETLRPWFWVGTEKTHL</sequence>
<dbReference type="PROSITE" id="PS50188">
    <property type="entry name" value="B302_SPRY"/>
    <property type="match status" value="1"/>
</dbReference>
<dbReference type="InterPro" id="IPR013320">
    <property type="entry name" value="ConA-like_dom_sf"/>
</dbReference>
<dbReference type="Pfam" id="PF00622">
    <property type="entry name" value="SPRY"/>
    <property type="match status" value="1"/>
</dbReference>
<evidence type="ECO:0000313" key="2">
    <source>
        <dbReference type="EMBL" id="KGL94463.1"/>
    </source>
</evidence>
<dbReference type="PRINTS" id="PR01407">
    <property type="entry name" value="BUTYPHLNCDUF"/>
</dbReference>
<dbReference type="Proteomes" id="UP000053858">
    <property type="component" value="Unassembled WGS sequence"/>
</dbReference>
<dbReference type="Pfam" id="PF13765">
    <property type="entry name" value="PRY"/>
    <property type="match status" value="1"/>
</dbReference>
<dbReference type="InterPro" id="IPR050143">
    <property type="entry name" value="TRIM/RBCC"/>
</dbReference>
<keyword evidence="3" id="KW-1185">Reference proteome</keyword>
<dbReference type="PANTHER" id="PTHR24103">
    <property type="entry name" value="E3 UBIQUITIN-PROTEIN LIGASE TRIM"/>
    <property type="match status" value="1"/>
</dbReference>
<dbReference type="Gene3D" id="2.60.120.920">
    <property type="match status" value="1"/>
</dbReference>
<evidence type="ECO:0000259" key="1">
    <source>
        <dbReference type="PROSITE" id="PS50188"/>
    </source>
</evidence>
<dbReference type="FunFam" id="2.60.120.920:FF:000004">
    <property type="entry name" value="Butyrophilin subfamily 1 member A1"/>
    <property type="match status" value="1"/>
</dbReference>
<feature type="non-terminal residue" evidence="2">
    <location>
        <position position="1"/>
    </location>
</feature>
<dbReference type="SUPFAM" id="SSF49899">
    <property type="entry name" value="Concanavalin A-like lectins/glucanases"/>
    <property type="match status" value="1"/>
</dbReference>
<dbReference type="SMART" id="SM00449">
    <property type="entry name" value="SPRY"/>
    <property type="match status" value="1"/>
</dbReference>